<gene>
    <name evidence="2" type="ORF">CHS0354_002834</name>
</gene>
<protein>
    <submittedName>
        <fullName evidence="2">Uncharacterized protein</fullName>
    </submittedName>
</protein>
<dbReference type="EMBL" id="JAEAOA010000226">
    <property type="protein sequence ID" value="KAK3576231.1"/>
    <property type="molecule type" value="Genomic_DNA"/>
</dbReference>
<reference evidence="2" key="1">
    <citation type="journal article" date="2021" name="Genome Biol. Evol.">
        <title>A High-Quality Reference Genome for a Parasitic Bivalve with Doubly Uniparental Inheritance (Bivalvia: Unionida).</title>
        <authorList>
            <person name="Smith C.H."/>
        </authorList>
    </citation>
    <scope>NUCLEOTIDE SEQUENCE</scope>
    <source>
        <strain evidence="2">CHS0354</strain>
    </source>
</reference>
<name>A0AAE0RMQ0_9BIVA</name>
<keyword evidence="3" id="KW-1185">Reference proteome</keyword>
<dbReference type="Proteomes" id="UP001195483">
    <property type="component" value="Unassembled WGS sequence"/>
</dbReference>
<organism evidence="2 3">
    <name type="scientific">Potamilus streckersoni</name>
    <dbReference type="NCBI Taxonomy" id="2493646"/>
    <lineage>
        <taxon>Eukaryota</taxon>
        <taxon>Metazoa</taxon>
        <taxon>Spiralia</taxon>
        <taxon>Lophotrochozoa</taxon>
        <taxon>Mollusca</taxon>
        <taxon>Bivalvia</taxon>
        <taxon>Autobranchia</taxon>
        <taxon>Heteroconchia</taxon>
        <taxon>Palaeoheterodonta</taxon>
        <taxon>Unionida</taxon>
        <taxon>Unionoidea</taxon>
        <taxon>Unionidae</taxon>
        <taxon>Ambleminae</taxon>
        <taxon>Lampsilini</taxon>
        <taxon>Potamilus</taxon>
    </lineage>
</organism>
<proteinExistence type="predicted"/>
<sequence>MQNFKIPGKRHMNYALRPAETDVKSRFLGQRYILQKEENIRGDNSATPKDDISESKKKAEEGLKALLRRFDGKHTQNSIYSAGETLSSREKTGFYNRWKTDQARQLKKSYDVEVAVLIDESVWKL</sequence>
<dbReference type="AlphaFoldDB" id="A0AAE0RMQ0"/>
<comment type="caution">
    <text evidence="2">The sequence shown here is derived from an EMBL/GenBank/DDBJ whole genome shotgun (WGS) entry which is preliminary data.</text>
</comment>
<evidence type="ECO:0000313" key="2">
    <source>
        <dbReference type="EMBL" id="KAK3576231.1"/>
    </source>
</evidence>
<feature type="compositionally biased region" description="Basic and acidic residues" evidence="1">
    <location>
        <begin position="48"/>
        <end position="57"/>
    </location>
</feature>
<evidence type="ECO:0000256" key="1">
    <source>
        <dbReference type="SAM" id="MobiDB-lite"/>
    </source>
</evidence>
<evidence type="ECO:0000313" key="3">
    <source>
        <dbReference type="Proteomes" id="UP001195483"/>
    </source>
</evidence>
<reference evidence="2" key="2">
    <citation type="journal article" date="2021" name="Genome Biol. Evol.">
        <title>Developing a high-quality reference genome for a parasitic bivalve with doubly uniparental inheritance (Bivalvia: Unionida).</title>
        <authorList>
            <person name="Smith C.H."/>
        </authorList>
    </citation>
    <scope>NUCLEOTIDE SEQUENCE</scope>
    <source>
        <strain evidence="2">CHS0354</strain>
        <tissue evidence="2">Mantle</tissue>
    </source>
</reference>
<accession>A0AAE0RMQ0</accession>
<feature type="region of interest" description="Disordered" evidence="1">
    <location>
        <begin position="38"/>
        <end position="57"/>
    </location>
</feature>
<reference evidence="2" key="3">
    <citation type="submission" date="2023-05" db="EMBL/GenBank/DDBJ databases">
        <authorList>
            <person name="Smith C.H."/>
        </authorList>
    </citation>
    <scope>NUCLEOTIDE SEQUENCE</scope>
    <source>
        <strain evidence="2">CHS0354</strain>
        <tissue evidence="2">Mantle</tissue>
    </source>
</reference>